<sequence length="67" mass="7603">MVELKTKKNEASVEDFLNTVENEKKRSDSFMIMNLMQEVTGEVPAMWGDSIVGFGSYKYRYASGRTG</sequence>
<dbReference type="STRING" id="1434104.MCMEM_1242"/>
<dbReference type="KEGG" id="mmet:MCMEM_1242"/>
<dbReference type="PATRIC" id="fig|1434104.5.peg.1361"/>
<dbReference type="Proteomes" id="UP000033048">
    <property type="component" value="Chromosome"/>
</dbReference>
<dbReference type="AlphaFoldDB" id="A0A0E3X1J3"/>
<dbReference type="HOGENOM" id="CLU_2977768_0_0_2"/>
<proteinExistence type="predicted"/>
<dbReference type="OrthoDB" id="371903at2157"/>
<organism evidence="1 2">
    <name type="scientific">Methanococcoides methylutens MM1</name>
    <dbReference type="NCBI Taxonomy" id="1434104"/>
    <lineage>
        <taxon>Archaea</taxon>
        <taxon>Methanobacteriati</taxon>
        <taxon>Methanobacteriota</taxon>
        <taxon>Stenosarchaea group</taxon>
        <taxon>Methanomicrobia</taxon>
        <taxon>Methanosarcinales</taxon>
        <taxon>Methanosarcinaceae</taxon>
        <taxon>Methanococcoides</taxon>
    </lineage>
</organism>
<evidence type="ECO:0000313" key="2">
    <source>
        <dbReference type="Proteomes" id="UP000033048"/>
    </source>
</evidence>
<evidence type="ECO:0000313" key="1">
    <source>
        <dbReference type="EMBL" id="AKB85295.1"/>
    </source>
</evidence>
<keyword evidence="2" id="KW-1185">Reference proteome</keyword>
<dbReference type="EMBL" id="CP009518">
    <property type="protein sequence ID" value="AKB85295.1"/>
    <property type="molecule type" value="Genomic_DNA"/>
</dbReference>
<dbReference type="RefSeq" id="WP_197072173.1">
    <property type="nucleotide sequence ID" value="NZ_CP009518.1"/>
</dbReference>
<name>A0A0E3X1J3_METMT</name>
<gene>
    <name evidence="1" type="ORF">MCMEM_1242</name>
</gene>
<reference evidence="1 2" key="1">
    <citation type="submission" date="2014-07" db="EMBL/GenBank/DDBJ databases">
        <title>Methanogenic archaea and the global carbon cycle.</title>
        <authorList>
            <person name="Henriksen J.R."/>
            <person name="Luke J."/>
            <person name="Reinhart S."/>
            <person name="Benedict M.N."/>
            <person name="Youngblut N.D."/>
            <person name="Metcalf M.E."/>
            <person name="Whitaker R.J."/>
            <person name="Metcalf W.W."/>
        </authorList>
    </citation>
    <scope>NUCLEOTIDE SEQUENCE [LARGE SCALE GENOMIC DNA]</scope>
    <source>
        <strain evidence="1 2">MM1</strain>
    </source>
</reference>
<dbReference type="GeneID" id="60431124"/>
<protein>
    <submittedName>
        <fullName evidence="1">Uncharacterized protein</fullName>
    </submittedName>
</protein>
<accession>A0A0E3X1J3</accession>